<dbReference type="OrthoDB" id="3790497at2"/>
<dbReference type="EMBL" id="VFPO01000001">
    <property type="protein sequence ID" value="TQM72362.1"/>
    <property type="molecule type" value="Genomic_DNA"/>
</dbReference>
<accession>A0A543IP48</accession>
<evidence type="ECO:0000313" key="1">
    <source>
        <dbReference type="EMBL" id="TQM72362.1"/>
    </source>
</evidence>
<dbReference type="SUPFAM" id="SSF54637">
    <property type="entry name" value="Thioesterase/thiol ester dehydrase-isomerase"/>
    <property type="match status" value="1"/>
</dbReference>
<evidence type="ECO:0000313" key="2">
    <source>
        <dbReference type="Proteomes" id="UP000316706"/>
    </source>
</evidence>
<dbReference type="InterPro" id="IPR029069">
    <property type="entry name" value="HotDog_dom_sf"/>
</dbReference>
<organism evidence="1 2">
    <name type="scientific">Actinomadura hallensis</name>
    <dbReference type="NCBI Taxonomy" id="337895"/>
    <lineage>
        <taxon>Bacteria</taxon>
        <taxon>Bacillati</taxon>
        <taxon>Actinomycetota</taxon>
        <taxon>Actinomycetes</taxon>
        <taxon>Streptosporangiales</taxon>
        <taxon>Thermomonosporaceae</taxon>
        <taxon>Actinomadura</taxon>
    </lineage>
</organism>
<name>A0A543IP48_9ACTN</name>
<protein>
    <submittedName>
        <fullName evidence="1">MaoC dehydratase-like protein</fullName>
    </submittedName>
</protein>
<dbReference type="CDD" id="cd03441">
    <property type="entry name" value="R_hydratase_like"/>
    <property type="match status" value="1"/>
</dbReference>
<dbReference type="Gene3D" id="3.10.129.10">
    <property type="entry name" value="Hotdog Thioesterase"/>
    <property type="match status" value="1"/>
</dbReference>
<comment type="caution">
    <text evidence="1">The sequence shown here is derived from an EMBL/GenBank/DDBJ whole genome shotgun (WGS) entry which is preliminary data.</text>
</comment>
<keyword evidence="2" id="KW-1185">Reference proteome</keyword>
<dbReference type="Proteomes" id="UP000316706">
    <property type="component" value="Unassembled WGS sequence"/>
</dbReference>
<reference evidence="1 2" key="1">
    <citation type="submission" date="2019-06" db="EMBL/GenBank/DDBJ databases">
        <title>Sequencing the genomes of 1000 actinobacteria strains.</title>
        <authorList>
            <person name="Klenk H.-P."/>
        </authorList>
    </citation>
    <scope>NUCLEOTIDE SEQUENCE [LARGE SCALE GENOMIC DNA]</scope>
    <source>
        <strain evidence="1 2">DSM 45043</strain>
    </source>
</reference>
<gene>
    <name evidence="1" type="ORF">FHX41_6162</name>
</gene>
<sequence length="142" mass="15084">MTAGRADGGTVRTPAIEVTQPLVDGLVGLGGYTHPLFNPGPRERAEGARAPMPGQGVLLLMGGLVEQSGLLDHAIALMELREVRFRKMVRAGTTLHVELTPGESRETRSGKAVQQYRWVAVDGDGDQVVEATAVMLVRVGEG</sequence>
<dbReference type="RefSeq" id="WP_141973831.1">
    <property type="nucleotide sequence ID" value="NZ_VFPO01000001.1"/>
</dbReference>
<dbReference type="AlphaFoldDB" id="A0A543IP48"/>
<proteinExistence type="predicted"/>